<reference evidence="2" key="1">
    <citation type="journal article" date="2019" name="Curr. Biol.">
        <title>Genome Sequence of Striga asiatica Provides Insight into the Evolution of Plant Parasitism.</title>
        <authorList>
            <person name="Yoshida S."/>
            <person name="Kim S."/>
            <person name="Wafula E.K."/>
            <person name="Tanskanen J."/>
            <person name="Kim Y.M."/>
            <person name="Honaas L."/>
            <person name="Yang Z."/>
            <person name="Spallek T."/>
            <person name="Conn C.E."/>
            <person name="Ichihashi Y."/>
            <person name="Cheong K."/>
            <person name="Cui S."/>
            <person name="Der J.P."/>
            <person name="Gundlach H."/>
            <person name="Jiao Y."/>
            <person name="Hori C."/>
            <person name="Ishida J.K."/>
            <person name="Kasahara H."/>
            <person name="Kiba T."/>
            <person name="Kim M.S."/>
            <person name="Koo N."/>
            <person name="Laohavisit A."/>
            <person name="Lee Y.H."/>
            <person name="Lumba S."/>
            <person name="McCourt P."/>
            <person name="Mortimer J.C."/>
            <person name="Mutuku J.M."/>
            <person name="Nomura T."/>
            <person name="Sasaki-Sekimoto Y."/>
            <person name="Seto Y."/>
            <person name="Wang Y."/>
            <person name="Wakatake T."/>
            <person name="Sakakibara H."/>
            <person name="Demura T."/>
            <person name="Yamaguchi S."/>
            <person name="Yoneyama K."/>
            <person name="Manabe R.I."/>
            <person name="Nelson D.C."/>
            <person name="Schulman A.H."/>
            <person name="Timko M.P."/>
            <person name="dePamphilis C.W."/>
            <person name="Choi D."/>
            <person name="Shirasu K."/>
        </authorList>
    </citation>
    <scope>NUCLEOTIDE SEQUENCE [LARGE SCALE GENOMIC DNA]</scope>
    <source>
        <strain evidence="2">cv. UVA1</strain>
    </source>
</reference>
<dbReference type="Proteomes" id="UP000325081">
    <property type="component" value="Unassembled WGS sequence"/>
</dbReference>
<gene>
    <name evidence="1" type="ORF">STAS_30955</name>
</gene>
<comment type="caution">
    <text evidence="1">The sequence shown here is derived from an EMBL/GenBank/DDBJ whole genome shotgun (WGS) entry which is preliminary data.</text>
</comment>
<keyword evidence="1" id="KW-0436">Ligase</keyword>
<keyword evidence="2" id="KW-1185">Reference proteome</keyword>
<evidence type="ECO:0000313" key="1">
    <source>
        <dbReference type="EMBL" id="GER53438.1"/>
    </source>
</evidence>
<dbReference type="AlphaFoldDB" id="A0A5A7R7P5"/>
<name>A0A5A7R7P5_STRAF</name>
<dbReference type="GO" id="GO:0016874">
    <property type="term" value="F:ligase activity"/>
    <property type="evidence" value="ECO:0007669"/>
    <property type="project" value="UniProtKB-KW"/>
</dbReference>
<evidence type="ECO:0000313" key="2">
    <source>
        <dbReference type="Proteomes" id="UP000325081"/>
    </source>
</evidence>
<organism evidence="1 2">
    <name type="scientific">Striga asiatica</name>
    <name type="common">Asiatic witchweed</name>
    <name type="synonym">Buchnera asiatica</name>
    <dbReference type="NCBI Taxonomy" id="4170"/>
    <lineage>
        <taxon>Eukaryota</taxon>
        <taxon>Viridiplantae</taxon>
        <taxon>Streptophyta</taxon>
        <taxon>Embryophyta</taxon>
        <taxon>Tracheophyta</taxon>
        <taxon>Spermatophyta</taxon>
        <taxon>Magnoliopsida</taxon>
        <taxon>eudicotyledons</taxon>
        <taxon>Gunneridae</taxon>
        <taxon>Pentapetalae</taxon>
        <taxon>asterids</taxon>
        <taxon>lamiids</taxon>
        <taxon>Lamiales</taxon>
        <taxon>Orobanchaceae</taxon>
        <taxon>Buchnereae</taxon>
        <taxon>Striga</taxon>
    </lineage>
</organism>
<accession>A0A5A7R7P5</accession>
<proteinExistence type="predicted"/>
<sequence>MKRRNVKTMRVANEIGDRVQPKKPQAQHSLQESLHNVRIIIPILPRIVHVMAHRVRGRYSSRQSEAPLELSLHILRVTIIQAQELVRVTTIISVTAITRIAVQARRPVRIEQELGLIGPARESAKEGKPIGPLDVVFMVGHHVGLHWAGLG</sequence>
<dbReference type="EMBL" id="BKCP01010515">
    <property type="protein sequence ID" value="GER53438.1"/>
    <property type="molecule type" value="Genomic_DNA"/>
</dbReference>
<protein>
    <submittedName>
        <fullName evidence="1">Leucine--tRNA ligase</fullName>
    </submittedName>
</protein>